<sequence>MAQPPGGDPPLAAVAPPSLGGWPSALECPVAAMGLRGPCRLSRHRCPGAEGPGEAEGSMELCQGLGPLLLPCPFLLNIIKLRHLFVFTAKNGLMKK</sequence>
<gene>
    <name evidence="1" type="ORF">BN2614_LOCUS2</name>
</gene>
<accession>A0A9X9PVR6</accession>
<evidence type="ECO:0000313" key="1">
    <source>
        <dbReference type="EMBL" id="VCW68677.1"/>
    </source>
</evidence>
<reference evidence="1 2" key="1">
    <citation type="submission" date="2018-10" db="EMBL/GenBank/DDBJ databases">
        <authorList>
            <person name="Ekblom R."/>
            <person name="Jareborg N."/>
        </authorList>
    </citation>
    <scope>NUCLEOTIDE SEQUENCE [LARGE SCALE GENOMIC DNA]</scope>
    <source>
        <tissue evidence="1">Muscle</tissue>
    </source>
</reference>
<proteinExistence type="predicted"/>
<protein>
    <submittedName>
        <fullName evidence="1">Uncharacterized protein</fullName>
    </submittedName>
</protein>
<comment type="caution">
    <text evidence="1">The sequence shown here is derived from an EMBL/GenBank/DDBJ whole genome shotgun (WGS) entry which is preliminary data.</text>
</comment>
<evidence type="ECO:0000313" key="2">
    <source>
        <dbReference type="Proteomes" id="UP000269945"/>
    </source>
</evidence>
<organism evidence="1 2">
    <name type="scientific">Gulo gulo</name>
    <name type="common">Wolverine</name>
    <name type="synonym">Gluton</name>
    <dbReference type="NCBI Taxonomy" id="48420"/>
    <lineage>
        <taxon>Eukaryota</taxon>
        <taxon>Metazoa</taxon>
        <taxon>Chordata</taxon>
        <taxon>Craniata</taxon>
        <taxon>Vertebrata</taxon>
        <taxon>Euteleostomi</taxon>
        <taxon>Mammalia</taxon>
        <taxon>Eutheria</taxon>
        <taxon>Laurasiatheria</taxon>
        <taxon>Carnivora</taxon>
        <taxon>Caniformia</taxon>
        <taxon>Musteloidea</taxon>
        <taxon>Mustelidae</taxon>
        <taxon>Guloninae</taxon>
        <taxon>Gulo</taxon>
    </lineage>
</organism>
<dbReference type="Proteomes" id="UP000269945">
    <property type="component" value="Unassembled WGS sequence"/>
</dbReference>
<dbReference type="AlphaFoldDB" id="A0A9X9PVR6"/>
<name>A0A9X9PVR6_GULGU</name>
<keyword evidence="2" id="KW-1185">Reference proteome</keyword>
<dbReference type="EMBL" id="CYRY02004154">
    <property type="protein sequence ID" value="VCW68677.1"/>
    <property type="molecule type" value="Genomic_DNA"/>
</dbReference>